<evidence type="ECO:0000256" key="6">
    <source>
        <dbReference type="ARBA" id="ARBA00022679"/>
    </source>
</evidence>
<dbReference type="GeneTree" id="ENSGT00940000160406"/>
<dbReference type="CDD" id="cd14396">
    <property type="entry name" value="UBA_XtBIRC7_like"/>
    <property type="match status" value="1"/>
</dbReference>
<dbReference type="GO" id="GO:0004869">
    <property type="term" value="F:cysteine-type endopeptidase inhibitor activity"/>
    <property type="evidence" value="ECO:0007669"/>
    <property type="project" value="UniProtKB-KW"/>
</dbReference>
<comment type="similarity">
    <text evidence="3">Belongs to the IAP family.</text>
</comment>
<dbReference type="GO" id="GO:0006915">
    <property type="term" value="P:apoptotic process"/>
    <property type="evidence" value="ECO:0007669"/>
    <property type="project" value="UniProtKB-KW"/>
</dbReference>
<feature type="region of interest" description="Disordered" evidence="17">
    <location>
        <begin position="1"/>
        <end position="23"/>
    </location>
</feature>
<keyword evidence="7" id="KW-0646">Protease inhibitor</keyword>
<dbReference type="PROSITE" id="PS01282">
    <property type="entry name" value="BIR_REPEAT_1"/>
    <property type="match status" value="2"/>
</dbReference>
<feature type="region of interest" description="Disordered" evidence="17">
    <location>
        <begin position="310"/>
        <end position="341"/>
    </location>
</feature>
<keyword evidence="20" id="KW-1185">Reference proteome</keyword>
<evidence type="ECO:0000256" key="14">
    <source>
        <dbReference type="ARBA" id="ARBA00022833"/>
    </source>
</evidence>
<keyword evidence="5" id="KW-0963">Cytoplasm</keyword>
<dbReference type="STRING" id="1676925.ENSPKIP00000020164"/>
<dbReference type="PROSITE" id="PS50089">
    <property type="entry name" value="ZF_RING_2"/>
    <property type="match status" value="1"/>
</dbReference>
<keyword evidence="15" id="KW-0832">Ubl conjugation</keyword>
<accession>A0A3B3RNW2</accession>
<dbReference type="InterPro" id="IPR013083">
    <property type="entry name" value="Znf_RING/FYVE/PHD"/>
</dbReference>
<dbReference type="GO" id="GO:0005737">
    <property type="term" value="C:cytoplasm"/>
    <property type="evidence" value="ECO:0007669"/>
    <property type="project" value="UniProtKB-SubCell"/>
</dbReference>
<dbReference type="Gene3D" id="1.10.8.10">
    <property type="entry name" value="DNA helicase RuvA subunit, C-terminal domain"/>
    <property type="match status" value="1"/>
</dbReference>
<dbReference type="GO" id="GO:0043066">
    <property type="term" value="P:negative regulation of apoptotic process"/>
    <property type="evidence" value="ECO:0007669"/>
    <property type="project" value="TreeGrafter"/>
</dbReference>
<dbReference type="PANTHER" id="PTHR10044">
    <property type="entry name" value="INHIBITOR OF APOPTOSIS"/>
    <property type="match status" value="1"/>
</dbReference>
<reference evidence="19" key="1">
    <citation type="submission" date="2025-08" db="UniProtKB">
        <authorList>
            <consortium name="Ensembl"/>
        </authorList>
    </citation>
    <scope>IDENTIFICATION</scope>
</reference>
<keyword evidence="6" id="KW-0808">Transferase</keyword>
<dbReference type="PROSITE" id="PS50143">
    <property type="entry name" value="BIR_REPEAT_2"/>
    <property type="match status" value="2"/>
</dbReference>
<evidence type="ECO:0000256" key="7">
    <source>
        <dbReference type="ARBA" id="ARBA00022690"/>
    </source>
</evidence>
<dbReference type="InterPro" id="IPR050784">
    <property type="entry name" value="IAP"/>
</dbReference>
<dbReference type="Pfam" id="PF21290">
    <property type="entry name" value="UBA_BIRC2-3"/>
    <property type="match status" value="1"/>
</dbReference>
<dbReference type="GO" id="GO:0043027">
    <property type="term" value="F:cysteine-type endopeptidase inhibitor activity involved in apoptotic process"/>
    <property type="evidence" value="ECO:0007669"/>
    <property type="project" value="TreeGrafter"/>
</dbReference>
<dbReference type="Ensembl" id="ENSPKIT00000000777.1">
    <property type="protein sequence ID" value="ENSPKIP00000020164.1"/>
    <property type="gene ID" value="ENSPKIG00000005044.1"/>
</dbReference>
<dbReference type="Proteomes" id="UP000261540">
    <property type="component" value="Unplaced"/>
</dbReference>
<evidence type="ECO:0000256" key="10">
    <source>
        <dbReference type="ARBA" id="ARBA00022723"/>
    </source>
</evidence>
<dbReference type="EC" id="2.3.2.27" evidence="4"/>
<comment type="catalytic activity">
    <reaction evidence="1">
        <text>S-ubiquitinyl-[E2 ubiquitin-conjugating enzyme]-L-cysteine + [acceptor protein]-L-lysine = [E2 ubiquitin-conjugating enzyme]-L-cysteine + N(6)-ubiquitinyl-[acceptor protein]-L-lysine.</text>
        <dbReference type="EC" id="2.3.2.27"/>
    </reaction>
</comment>
<evidence type="ECO:0000256" key="16">
    <source>
        <dbReference type="PROSITE-ProRule" id="PRU00175"/>
    </source>
</evidence>
<keyword evidence="9" id="KW-0789">Thiol protease inhibitor</keyword>
<evidence type="ECO:0000256" key="2">
    <source>
        <dbReference type="ARBA" id="ARBA00004496"/>
    </source>
</evidence>
<evidence type="ECO:0000256" key="15">
    <source>
        <dbReference type="ARBA" id="ARBA00022843"/>
    </source>
</evidence>
<dbReference type="FunFam" id="3.30.40.10:FF:000184">
    <property type="entry name" value="Baculoviral IAP repeat containing 2"/>
    <property type="match status" value="1"/>
</dbReference>
<keyword evidence="13" id="KW-0833">Ubl conjugation pathway</keyword>
<reference evidence="19" key="2">
    <citation type="submission" date="2025-09" db="UniProtKB">
        <authorList>
            <consortium name="Ensembl"/>
        </authorList>
    </citation>
    <scope>IDENTIFICATION</scope>
</reference>
<evidence type="ECO:0000313" key="20">
    <source>
        <dbReference type="Proteomes" id="UP000261540"/>
    </source>
</evidence>
<dbReference type="CDD" id="cd00022">
    <property type="entry name" value="BIR"/>
    <property type="match status" value="2"/>
</dbReference>
<evidence type="ECO:0000256" key="9">
    <source>
        <dbReference type="ARBA" id="ARBA00022704"/>
    </source>
</evidence>
<dbReference type="FunFam" id="1.10.8.10:FF:000084">
    <property type="entry name" value="E3 ubiquitin-protein ligase XIAP"/>
    <property type="match status" value="1"/>
</dbReference>
<evidence type="ECO:0000256" key="4">
    <source>
        <dbReference type="ARBA" id="ARBA00012483"/>
    </source>
</evidence>
<evidence type="ECO:0000256" key="1">
    <source>
        <dbReference type="ARBA" id="ARBA00000900"/>
    </source>
</evidence>
<evidence type="ECO:0000259" key="18">
    <source>
        <dbReference type="PROSITE" id="PS50089"/>
    </source>
</evidence>
<dbReference type="Gene3D" id="1.10.1170.10">
    <property type="entry name" value="Inhibitor Of Apoptosis Protein (2mihbC-IAP-1), Chain A"/>
    <property type="match status" value="2"/>
</dbReference>
<dbReference type="InterPro" id="IPR048875">
    <property type="entry name" value="BIRC2-3-like_UBA"/>
</dbReference>
<dbReference type="AlphaFoldDB" id="A0A3B3RNW2"/>
<dbReference type="GO" id="GO:0061630">
    <property type="term" value="F:ubiquitin protein ligase activity"/>
    <property type="evidence" value="ECO:0007669"/>
    <property type="project" value="UniProtKB-EC"/>
</dbReference>
<dbReference type="GO" id="GO:0005634">
    <property type="term" value="C:nucleus"/>
    <property type="evidence" value="ECO:0007669"/>
    <property type="project" value="TreeGrafter"/>
</dbReference>
<dbReference type="InterPro" id="IPR001370">
    <property type="entry name" value="BIR_rpt"/>
</dbReference>
<evidence type="ECO:0000256" key="11">
    <source>
        <dbReference type="ARBA" id="ARBA00022737"/>
    </source>
</evidence>
<proteinExistence type="inferred from homology"/>
<dbReference type="GO" id="GO:0031398">
    <property type="term" value="P:positive regulation of protein ubiquitination"/>
    <property type="evidence" value="ECO:0007669"/>
    <property type="project" value="TreeGrafter"/>
</dbReference>
<dbReference type="FunFam" id="1.10.1170.10:FF:000002">
    <property type="entry name" value="Baculoviral IAP repeat containing 7"/>
    <property type="match status" value="1"/>
</dbReference>
<dbReference type="GO" id="GO:0008270">
    <property type="term" value="F:zinc ion binding"/>
    <property type="evidence" value="ECO:0007669"/>
    <property type="project" value="UniProtKB-KW"/>
</dbReference>
<sequence>MTAIPSMSADGSSAMVTPVEPRMRSEEERLGTFRDWPRDAPVTAVGLAEAGFYFIGPGDKVRCFCCGGVLRYWVRGDTPLGEHKKHFPTCGFALGRNVGDIQDFAGRGSADDVDGQLVSQLQRMTVDDPAVLGQAVYPDMEAEESRVTTFQDWPTDSSVQPDVLARAGFFYTGRGDNVKCFYCDGGLRNWEPGDDPWQEHAKWFPRCEFLLQARGREYVSSVQDSYFSTSETLSASPISTARDPNSGHDTLTYQGSSSALMTPVIHTVLQMGFEANLVESLVQTKYLLTGTCYTSVSDLVADVLQAEEEDRRRSQQARDPGVSQGHSAGQERIQTRARDKAGELSAEEQLRQLQEERTCKVCMDKLVSMVFIPCGHLVVCTDCAASLRNCPICRAIIRGSVRAFMS</sequence>
<protein>
    <recommendedName>
        <fullName evidence="4">RING-type E3 ubiquitin transferase</fullName>
        <ecNumber evidence="4">2.3.2.27</ecNumber>
    </recommendedName>
</protein>
<evidence type="ECO:0000256" key="12">
    <source>
        <dbReference type="ARBA" id="ARBA00022771"/>
    </source>
</evidence>
<evidence type="ECO:0000256" key="8">
    <source>
        <dbReference type="ARBA" id="ARBA00022703"/>
    </source>
</evidence>
<keyword evidence="14" id="KW-0862">Zinc</keyword>
<comment type="subcellular location">
    <subcellularLocation>
        <location evidence="2">Cytoplasm</location>
    </subcellularLocation>
</comment>
<evidence type="ECO:0000256" key="5">
    <source>
        <dbReference type="ARBA" id="ARBA00022490"/>
    </source>
</evidence>
<dbReference type="Pfam" id="PF13920">
    <property type="entry name" value="zf-C3HC4_3"/>
    <property type="match status" value="1"/>
</dbReference>
<evidence type="ECO:0000256" key="3">
    <source>
        <dbReference type="ARBA" id="ARBA00006672"/>
    </source>
</evidence>
<dbReference type="InterPro" id="IPR001841">
    <property type="entry name" value="Znf_RING"/>
</dbReference>
<keyword evidence="11" id="KW-0677">Repeat</keyword>
<dbReference type="Gene3D" id="3.30.40.10">
    <property type="entry name" value="Zinc/RING finger domain, C3HC4 (zinc finger)"/>
    <property type="match status" value="1"/>
</dbReference>
<evidence type="ECO:0000256" key="13">
    <source>
        <dbReference type="ARBA" id="ARBA00022786"/>
    </source>
</evidence>
<keyword evidence="8" id="KW-0053">Apoptosis</keyword>
<keyword evidence="10" id="KW-0479">Metal-binding</keyword>
<evidence type="ECO:0000313" key="19">
    <source>
        <dbReference type="Ensembl" id="ENSPKIP00000020164.1"/>
    </source>
</evidence>
<name>A0A3B3RNW2_9TELE</name>
<dbReference type="GO" id="GO:0051726">
    <property type="term" value="P:regulation of cell cycle"/>
    <property type="evidence" value="ECO:0007669"/>
    <property type="project" value="TreeGrafter"/>
</dbReference>
<organism evidence="19 20">
    <name type="scientific">Paramormyrops kingsleyae</name>
    <dbReference type="NCBI Taxonomy" id="1676925"/>
    <lineage>
        <taxon>Eukaryota</taxon>
        <taxon>Metazoa</taxon>
        <taxon>Chordata</taxon>
        <taxon>Craniata</taxon>
        <taxon>Vertebrata</taxon>
        <taxon>Euteleostomi</taxon>
        <taxon>Actinopterygii</taxon>
        <taxon>Neopterygii</taxon>
        <taxon>Teleostei</taxon>
        <taxon>Osteoglossocephala</taxon>
        <taxon>Osteoglossomorpha</taxon>
        <taxon>Osteoglossiformes</taxon>
        <taxon>Mormyridae</taxon>
        <taxon>Paramormyrops</taxon>
    </lineage>
</organism>
<dbReference type="FunFam" id="1.10.1170.10:FF:000003">
    <property type="entry name" value="E3 ubiquitin-protein ligase XIAP"/>
    <property type="match status" value="1"/>
</dbReference>
<keyword evidence="12 16" id="KW-0863">Zinc-finger</keyword>
<dbReference type="Pfam" id="PF00653">
    <property type="entry name" value="BIR"/>
    <property type="match status" value="2"/>
</dbReference>
<feature type="domain" description="RING-type" evidence="18">
    <location>
        <begin position="359"/>
        <end position="394"/>
    </location>
</feature>
<evidence type="ECO:0000256" key="17">
    <source>
        <dbReference type="SAM" id="MobiDB-lite"/>
    </source>
</evidence>
<dbReference type="PANTHER" id="PTHR10044:SF163">
    <property type="entry name" value="BACULOVIRAL IAP REPEAT-CONTAINING PROTEIN 7"/>
    <property type="match status" value="1"/>
</dbReference>
<dbReference type="SMART" id="SM00238">
    <property type="entry name" value="BIR"/>
    <property type="match status" value="2"/>
</dbReference>
<dbReference type="SUPFAM" id="SSF57924">
    <property type="entry name" value="Inhibitor of apoptosis (IAP) repeat"/>
    <property type="match status" value="2"/>
</dbReference>
<dbReference type="CDD" id="cd16713">
    <property type="entry name" value="RING-HC_BIRC2_3_7"/>
    <property type="match status" value="1"/>
</dbReference>
<dbReference type="CTD" id="79444"/>
<dbReference type="SMART" id="SM00184">
    <property type="entry name" value="RING"/>
    <property type="match status" value="1"/>
</dbReference>